<organism evidence="3 4">
    <name type="scientific">Mytilus galloprovincialis</name>
    <name type="common">Mediterranean mussel</name>
    <dbReference type="NCBI Taxonomy" id="29158"/>
    <lineage>
        <taxon>Eukaryota</taxon>
        <taxon>Metazoa</taxon>
        <taxon>Spiralia</taxon>
        <taxon>Lophotrochozoa</taxon>
        <taxon>Mollusca</taxon>
        <taxon>Bivalvia</taxon>
        <taxon>Autobranchia</taxon>
        <taxon>Pteriomorphia</taxon>
        <taxon>Mytilida</taxon>
        <taxon>Mytiloidea</taxon>
        <taxon>Mytilidae</taxon>
        <taxon>Mytilinae</taxon>
        <taxon>Mytilus</taxon>
    </lineage>
</organism>
<dbReference type="AlphaFoldDB" id="A0A8B6E7W8"/>
<feature type="domain" description="DZIP3-like HEPN" evidence="2">
    <location>
        <begin position="267"/>
        <end position="382"/>
    </location>
</feature>
<proteinExistence type="predicted"/>
<protein>
    <recommendedName>
        <fullName evidence="2">DZIP3-like HEPN domain-containing protein</fullName>
    </recommendedName>
</protein>
<evidence type="ECO:0000256" key="1">
    <source>
        <dbReference type="SAM" id="MobiDB-lite"/>
    </source>
</evidence>
<evidence type="ECO:0000259" key="2">
    <source>
        <dbReference type="Pfam" id="PF18738"/>
    </source>
</evidence>
<reference evidence="3" key="1">
    <citation type="submission" date="2018-11" db="EMBL/GenBank/DDBJ databases">
        <authorList>
            <person name="Alioto T."/>
            <person name="Alioto T."/>
        </authorList>
    </citation>
    <scope>NUCLEOTIDE SEQUENCE</scope>
</reference>
<feature type="domain" description="DZIP3-like HEPN" evidence="2">
    <location>
        <begin position="67"/>
        <end position="183"/>
    </location>
</feature>
<name>A0A8B6E7W8_MYTGA</name>
<dbReference type="Proteomes" id="UP000596742">
    <property type="component" value="Unassembled WGS sequence"/>
</dbReference>
<dbReference type="Pfam" id="PF18738">
    <property type="entry name" value="HEPN_DZIP3"/>
    <property type="match status" value="2"/>
</dbReference>
<accession>A0A8B6E7W8</accession>
<feature type="region of interest" description="Disordered" evidence="1">
    <location>
        <begin position="1"/>
        <end position="21"/>
    </location>
</feature>
<sequence>MADKRKADSEDPRDDTKFRKMNTAEESVEPLFFTILVSIICNIGTSLYRNVLRKRLSNVDNIGQQILSKKQRLLNSLNTKQKSILFPEKGTYNGNLNDLDMDTIYVLLQELGNIKPHSNGWGALPNEDDRSISANIDRVELLRRSEVEKYSHTIITEDEFKRMYRTLVHAMADLGANIQKLHDALRLLKVRETKRKARIPTTQVSSKNQSNMNTNVNAQALRQQEHNYLRIMGLTLYIGTAVLRKTVENRYPFEISFGDLFQRLRFRLEKKLDKTSQKILYPKGGNYTGDLSDLAMTTLYSILRFACNIPPHREGWGKRPLDDDRCLSANIERIRIMRNELMHRTNAEMNEQEYQNKFRILKRTLLDLGANEEDINAITLIPDDPHFAFGHSRKTRPNQRADESMKFWKKSSMHRKEWFFNLSIVCDGFEVHCIIDIRLQPIYNTLEVITKKRELGILSGRPLGVCKQMFDTDQVDIQRFWRECKYDYDYLDKTHPEKCWTVLQSNIEFEKLFFFYKNTHSSDSEVQCELQFSVESNFVLLCRYILIKSNSSVILPLLGEVLDTAINTQRRDMIKVVTSRIIKGFFQKHKEWLNKETSIWIGVECTCDATKDKGYEDCVCSSSKPMIFIERYQSTFEDSTIDERFSSFSTKIIDLIEPQSTEASVVANQILETSETQLIEGNIPGKIAKVLFKDHSNLSIIYPSSMRSKGFRTPGFHKLEKLNCINLVCKMKGVIPVGETHFPLEIEGLRTDVLQGTTHLLGTLRIGDVVENMNTRSNGTLGGFVKYYGLNAFLTCAHVVFGNEYVHSVTKEEIHHANCHMMSGINSSGPTECILIRHVFKHDNTNPSETSIDAALAVIKNGDISMFNIAEDGLGCLTCTDLGLETPYLNHNAIDPIILRDARAFCGVSGNQKGVATAGRESRVLIRTPAHIQSGKITMFNQLCLHGMRFKPGDSGTCVYVYTPGNFNRPTGCIGMLIGESTCNHSILTPMTEILKVFDL</sequence>
<comment type="caution">
    <text evidence="3">The sequence shown here is derived from an EMBL/GenBank/DDBJ whole genome shotgun (WGS) entry which is preliminary data.</text>
</comment>
<keyword evidence="4" id="KW-1185">Reference proteome</keyword>
<feature type="compositionally biased region" description="Basic and acidic residues" evidence="1">
    <location>
        <begin position="1"/>
        <end position="18"/>
    </location>
</feature>
<dbReference type="InterPro" id="IPR041249">
    <property type="entry name" value="HEPN_DZIP3"/>
</dbReference>
<dbReference type="EMBL" id="UYJE01004595">
    <property type="protein sequence ID" value="VDI29481.1"/>
    <property type="molecule type" value="Genomic_DNA"/>
</dbReference>
<gene>
    <name evidence="3" type="ORF">MGAL_10B029423</name>
</gene>
<evidence type="ECO:0000313" key="3">
    <source>
        <dbReference type="EMBL" id="VDI29481.1"/>
    </source>
</evidence>
<evidence type="ECO:0000313" key="4">
    <source>
        <dbReference type="Proteomes" id="UP000596742"/>
    </source>
</evidence>
<dbReference type="OrthoDB" id="6130942at2759"/>